<dbReference type="SUPFAM" id="SSF52540">
    <property type="entry name" value="P-loop containing nucleoside triphosphate hydrolases"/>
    <property type="match status" value="1"/>
</dbReference>
<dbReference type="InterPro" id="IPR050678">
    <property type="entry name" value="DNA_Partitioning_ATPase"/>
</dbReference>
<dbReference type="PANTHER" id="PTHR13696">
    <property type="entry name" value="P-LOOP CONTAINING NUCLEOSIDE TRIPHOSPHATE HYDROLASE"/>
    <property type="match status" value="1"/>
</dbReference>
<comment type="caution">
    <text evidence="2">The sequence shown here is derived from an EMBL/GenBank/DDBJ whole genome shotgun (WGS) entry which is preliminary data.</text>
</comment>
<dbReference type="Proteomes" id="UP001239019">
    <property type="component" value="Unassembled WGS sequence"/>
</dbReference>
<gene>
    <name evidence="2" type="ORF">RBH19_08185</name>
</gene>
<dbReference type="InterPro" id="IPR002586">
    <property type="entry name" value="CobQ/CobB/MinD/ParA_Nub-bd_dom"/>
</dbReference>
<evidence type="ECO:0000313" key="2">
    <source>
        <dbReference type="EMBL" id="MDQ2069848.1"/>
    </source>
</evidence>
<name>A0ABU0W7E7_9GAMM</name>
<dbReference type="CDD" id="cd02042">
    <property type="entry name" value="ParAB_family"/>
    <property type="match status" value="1"/>
</dbReference>
<dbReference type="EMBL" id="JAVDDT010000004">
    <property type="protein sequence ID" value="MDQ2069848.1"/>
    <property type="molecule type" value="Genomic_DNA"/>
</dbReference>
<dbReference type="Gene3D" id="3.40.50.300">
    <property type="entry name" value="P-loop containing nucleotide triphosphate hydrolases"/>
    <property type="match status" value="1"/>
</dbReference>
<reference evidence="2 3" key="1">
    <citation type="submission" date="2023-08" db="EMBL/GenBank/DDBJ databases">
        <title>Whole-genome sequencing of halo(alkali)philic microorganisms from hypersaline lakes.</title>
        <authorList>
            <person name="Sorokin D.Y."/>
            <person name="Abbas B."/>
            <person name="Merkel A.Y."/>
        </authorList>
    </citation>
    <scope>NUCLEOTIDE SEQUENCE [LARGE SCALE GENOMIC DNA]</scope>
    <source>
        <strain evidence="2 3">AB-CW4</strain>
    </source>
</reference>
<evidence type="ECO:0000313" key="3">
    <source>
        <dbReference type="Proteomes" id="UP001239019"/>
    </source>
</evidence>
<feature type="domain" description="CobQ/CobB/MinD/ParA nucleotide binding" evidence="1">
    <location>
        <begin position="4"/>
        <end position="178"/>
    </location>
</feature>
<evidence type="ECO:0000259" key="1">
    <source>
        <dbReference type="Pfam" id="PF01656"/>
    </source>
</evidence>
<sequence length="209" mass="23886">MRQIMVLNPKGGSGKTTLATNLAAYYASEGYDVVLADFDPQESSLDWLRRREDKWPEIRGLVAHEEGLQGVGQPDYVIMDAPAGARGAELTDLLRRTETVLIPVLPSPVDMEAATRFIRELKDNARYNRVKAALVGNRAKDYTRITASLYRFLEKQRVPYVGALRDTQNYVRAYDRGIGVWEMAPYMTYRDWEQWDPIIEWLGSARSRP</sequence>
<protein>
    <submittedName>
        <fullName evidence="2">ParA family protein</fullName>
    </submittedName>
</protein>
<accession>A0ABU0W7E7</accession>
<organism evidence="2 3">
    <name type="scientific">Natronospira bacteriovora</name>
    <dbReference type="NCBI Taxonomy" id="3069753"/>
    <lineage>
        <taxon>Bacteria</taxon>
        <taxon>Pseudomonadati</taxon>
        <taxon>Pseudomonadota</taxon>
        <taxon>Gammaproteobacteria</taxon>
        <taxon>Natronospirales</taxon>
        <taxon>Natronospiraceae</taxon>
        <taxon>Natronospira</taxon>
    </lineage>
</organism>
<dbReference type="RefSeq" id="WP_306728342.1">
    <property type="nucleotide sequence ID" value="NZ_JAVDDT010000004.1"/>
</dbReference>
<dbReference type="Pfam" id="PF01656">
    <property type="entry name" value="CbiA"/>
    <property type="match status" value="1"/>
</dbReference>
<keyword evidence="3" id="KW-1185">Reference proteome</keyword>
<dbReference type="InterPro" id="IPR027417">
    <property type="entry name" value="P-loop_NTPase"/>
</dbReference>
<dbReference type="PANTHER" id="PTHR13696:SF96">
    <property type="entry name" value="COBQ_COBB_MIND_PARA NUCLEOTIDE BINDING DOMAIN-CONTAINING PROTEIN"/>
    <property type="match status" value="1"/>
</dbReference>
<proteinExistence type="predicted"/>